<sequence>MASQFEKRPPLWFSIVAIILIVWNALGVLAFYADAMMSPAQVAAMPEPDRLLRASIPVWLHWVYGIATWGGLLGAIILLLRRWYAVPLFALSFIAVVLQFGYLIGATDILALRGMASVIFPLIVILIAAGEWWFAARSRQRGWIR</sequence>
<name>A0A840YVQ4_9SPHN</name>
<reference evidence="2 3" key="1">
    <citation type="submission" date="2020-08" db="EMBL/GenBank/DDBJ databases">
        <title>Genomic Encyclopedia of Type Strains, Phase IV (KMG-IV): sequencing the most valuable type-strain genomes for metagenomic binning, comparative biology and taxonomic classification.</title>
        <authorList>
            <person name="Goeker M."/>
        </authorList>
    </citation>
    <scope>NUCLEOTIDE SEQUENCE [LARGE SCALE GENOMIC DNA]</scope>
    <source>
        <strain evidence="2 3">DSM 27203</strain>
    </source>
</reference>
<evidence type="ECO:0000313" key="2">
    <source>
        <dbReference type="EMBL" id="MBB5717637.1"/>
    </source>
</evidence>
<organism evidence="2 3">
    <name type="scientific">Stakelama sediminis</name>
    <dbReference type="NCBI Taxonomy" id="463200"/>
    <lineage>
        <taxon>Bacteria</taxon>
        <taxon>Pseudomonadati</taxon>
        <taxon>Pseudomonadota</taxon>
        <taxon>Alphaproteobacteria</taxon>
        <taxon>Sphingomonadales</taxon>
        <taxon>Sphingomonadaceae</taxon>
        <taxon>Stakelama</taxon>
    </lineage>
</organism>
<dbReference type="EMBL" id="JACIJI010000001">
    <property type="protein sequence ID" value="MBB5717637.1"/>
    <property type="molecule type" value="Genomic_DNA"/>
</dbReference>
<dbReference type="RefSeq" id="WP_184001376.1">
    <property type="nucleotide sequence ID" value="NZ_BAABIF010000004.1"/>
</dbReference>
<feature type="transmembrane region" description="Helical" evidence="1">
    <location>
        <begin position="86"/>
        <end position="104"/>
    </location>
</feature>
<evidence type="ECO:0008006" key="4">
    <source>
        <dbReference type="Google" id="ProtNLM"/>
    </source>
</evidence>
<feature type="transmembrane region" description="Helical" evidence="1">
    <location>
        <begin position="110"/>
        <end position="135"/>
    </location>
</feature>
<keyword evidence="1" id="KW-0812">Transmembrane</keyword>
<comment type="caution">
    <text evidence="2">The sequence shown here is derived from an EMBL/GenBank/DDBJ whole genome shotgun (WGS) entry which is preliminary data.</text>
</comment>
<keyword evidence="3" id="KW-1185">Reference proteome</keyword>
<protein>
    <recommendedName>
        <fullName evidence="4">Sugar transporter</fullName>
    </recommendedName>
</protein>
<dbReference type="Proteomes" id="UP000554342">
    <property type="component" value="Unassembled WGS sequence"/>
</dbReference>
<proteinExistence type="predicted"/>
<evidence type="ECO:0000256" key="1">
    <source>
        <dbReference type="SAM" id="Phobius"/>
    </source>
</evidence>
<accession>A0A840YVQ4</accession>
<feature type="transmembrane region" description="Helical" evidence="1">
    <location>
        <begin position="59"/>
        <end position="79"/>
    </location>
</feature>
<keyword evidence="1" id="KW-1133">Transmembrane helix</keyword>
<dbReference type="AlphaFoldDB" id="A0A840YVQ4"/>
<keyword evidence="1" id="KW-0472">Membrane</keyword>
<gene>
    <name evidence="2" type="ORF">FHR23_000544</name>
</gene>
<evidence type="ECO:0000313" key="3">
    <source>
        <dbReference type="Proteomes" id="UP000554342"/>
    </source>
</evidence>
<feature type="transmembrane region" description="Helical" evidence="1">
    <location>
        <begin position="12"/>
        <end position="33"/>
    </location>
</feature>